<dbReference type="EMBL" id="CP009922">
    <property type="protein sequence ID" value="AKG41446.1"/>
    <property type="molecule type" value="Genomic_DNA"/>
</dbReference>
<gene>
    <name evidence="2" type="ORF">SXIM_00620</name>
</gene>
<feature type="region of interest" description="Disordered" evidence="1">
    <location>
        <begin position="1"/>
        <end position="38"/>
    </location>
</feature>
<dbReference type="Proteomes" id="UP000034034">
    <property type="component" value="Chromosome"/>
</dbReference>
<reference evidence="2" key="1">
    <citation type="submission" date="2019-08" db="EMBL/GenBank/DDBJ databases">
        <title>Complete genome sequence of a mangrove-derived Streptomyces xiamenensis.</title>
        <authorList>
            <person name="Xu J."/>
        </authorList>
    </citation>
    <scope>NUCLEOTIDE SEQUENCE</scope>
    <source>
        <strain evidence="2">318</strain>
    </source>
</reference>
<dbReference type="AlphaFoldDB" id="A0A0F7CMN0"/>
<evidence type="ECO:0000313" key="3">
    <source>
        <dbReference type="Proteomes" id="UP000034034"/>
    </source>
</evidence>
<organism evidence="2 3">
    <name type="scientific">Streptomyces xiamenensis</name>
    <dbReference type="NCBI Taxonomy" id="408015"/>
    <lineage>
        <taxon>Bacteria</taxon>
        <taxon>Bacillati</taxon>
        <taxon>Actinomycetota</taxon>
        <taxon>Actinomycetes</taxon>
        <taxon>Kitasatosporales</taxon>
        <taxon>Streptomycetaceae</taxon>
        <taxon>Streptomyces</taxon>
    </lineage>
</organism>
<keyword evidence="3" id="KW-1185">Reference proteome</keyword>
<accession>A0A0F7CMN0</accession>
<dbReference type="KEGG" id="sxi:SXIM_00620"/>
<name>A0A0F7CMN0_9ACTN</name>
<protein>
    <submittedName>
        <fullName evidence="2">Uncharacterized protein</fullName>
    </submittedName>
</protein>
<dbReference type="PATRIC" id="fig|408015.6.peg.77"/>
<proteinExistence type="predicted"/>
<dbReference type="HOGENOM" id="CLU_3333812_0_0_11"/>
<sequence>MRTGEDTEPADGLREGVAVVDGVSSPSGARTPGPRRMG</sequence>
<evidence type="ECO:0000256" key="1">
    <source>
        <dbReference type="SAM" id="MobiDB-lite"/>
    </source>
</evidence>
<evidence type="ECO:0000313" key="2">
    <source>
        <dbReference type="EMBL" id="AKG41446.1"/>
    </source>
</evidence>